<gene>
    <name evidence="1" type="ORF">RPR59_07980</name>
</gene>
<name>A0ABZ0B721_9SPHN</name>
<organism evidence="1 2">
    <name type="scientific">Stakelama saccharophila</name>
    <dbReference type="NCBI Taxonomy" id="3075605"/>
    <lineage>
        <taxon>Bacteria</taxon>
        <taxon>Pseudomonadati</taxon>
        <taxon>Pseudomonadota</taxon>
        <taxon>Alphaproteobacteria</taxon>
        <taxon>Sphingomonadales</taxon>
        <taxon>Sphingomonadaceae</taxon>
        <taxon>Stakelama</taxon>
    </lineage>
</organism>
<reference evidence="1 2" key="1">
    <citation type="submission" date="2023-09" db="EMBL/GenBank/DDBJ databases">
        <authorList>
            <person name="Rey-Velasco X."/>
        </authorList>
    </citation>
    <scope>NUCLEOTIDE SEQUENCE [LARGE SCALE GENOMIC DNA]</scope>
    <source>
        <strain evidence="1 2">W311</strain>
    </source>
</reference>
<dbReference type="Proteomes" id="UP001302249">
    <property type="component" value="Chromosome"/>
</dbReference>
<dbReference type="RefSeq" id="WP_313912848.1">
    <property type="nucleotide sequence ID" value="NZ_CP135076.1"/>
</dbReference>
<protein>
    <submittedName>
        <fullName evidence="1">Uncharacterized protein</fullName>
    </submittedName>
</protein>
<evidence type="ECO:0000313" key="1">
    <source>
        <dbReference type="EMBL" id="WNO52421.1"/>
    </source>
</evidence>
<keyword evidence="2" id="KW-1185">Reference proteome</keyword>
<accession>A0ABZ0B721</accession>
<proteinExistence type="predicted"/>
<sequence length="47" mass="5439">MRAIGDRFADSQASRRNQNIIVTVQANKGYRLIVHWSRPLSALIRCR</sequence>
<evidence type="ECO:0000313" key="2">
    <source>
        <dbReference type="Proteomes" id="UP001302249"/>
    </source>
</evidence>
<dbReference type="EMBL" id="CP135076">
    <property type="protein sequence ID" value="WNO52421.1"/>
    <property type="molecule type" value="Genomic_DNA"/>
</dbReference>